<organism evidence="2 3">
    <name type="scientific">Clostridium thailandense</name>
    <dbReference type="NCBI Taxonomy" id="2794346"/>
    <lineage>
        <taxon>Bacteria</taxon>
        <taxon>Bacillati</taxon>
        <taxon>Bacillota</taxon>
        <taxon>Clostridia</taxon>
        <taxon>Eubacteriales</taxon>
        <taxon>Clostridiaceae</taxon>
        <taxon>Clostridium</taxon>
    </lineage>
</organism>
<keyword evidence="1" id="KW-0472">Membrane</keyword>
<reference evidence="2" key="1">
    <citation type="submission" date="2020-12" db="EMBL/GenBank/DDBJ databases">
        <title>Clostridium thailandense sp. nov., a novel acetogenic bacterium isolated from peat land soil in Thailand.</title>
        <authorList>
            <person name="Chaikitkaew S."/>
            <person name="Birkeland N.K."/>
        </authorList>
    </citation>
    <scope>NUCLEOTIDE SEQUENCE</scope>
    <source>
        <strain evidence="2">PL3</strain>
    </source>
</reference>
<dbReference type="AlphaFoldDB" id="A0A949TZ75"/>
<name>A0A949TZ75_9CLOT</name>
<gene>
    <name evidence="2" type="ORF">I6U48_20900</name>
</gene>
<proteinExistence type="predicted"/>
<evidence type="ECO:0000313" key="2">
    <source>
        <dbReference type="EMBL" id="MBV7275363.1"/>
    </source>
</evidence>
<sequence>MWVVELLKKTFEGRGVYATLIAIFSWIYTCIMVGILICQVFLYIFKVRYSNPSFDKNINKKTDGNKE</sequence>
<keyword evidence="1" id="KW-0812">Transmembrane</keyword>
<keyword evidence="3" id="KW-1185">Reference proteome</keyword>
<protein>
    <submittedName>
        <fullName evidence="2">Uncharacterized protein</fullName>
    </submittedName>
</protein>
<dbReference type="EMBL" id="JAEEGC010000121">
    <property type="protein sequence ID" value="MBV7275363.1"/>
    <property type="molecule type" value="Genomic_DNA"/>
</dbReference>
<accession>A0A949TZ75</accession>
<feature type="transmembrane region" description="Helical" evidence="1">
    <location>
        <begin position="20"/>
        <end position="45"/>
    </location>
</feature>
<evidence type="ECO:0000256" key="1">
    <source>
        <dbReference type="SAM" id="Phobius"/>
    </source>
</evidence>
<keyword evidence="1" id="KW-1133">Transmembrane helix</keyword>
<comment type="caution">
    <text evidence="2">The sequence shown here is derived from an EMBL/GenBank/DDBJ whole genome shotgun (WGS) entry which is preliminary data.</text>
</comment>
<dbReference type="RefSeq" id="WP_218322415.1">
    <property type="nucleotide sequence ID" value="NZ_JAEEGC010000121.1"/>
</dbReference>
<evidence type="ECO:0000313" key="3">
    <source>
        <dbReference type="Proteomes" id="UP000694308"/>
    </source>
</evidence>
<dbReference type="Proteomes" id="UP000694308">
    <property type="component" value="Unassembled WGS sequence"/>
</dbReference>